<name>A0A8X6TCZ8_NEPPI</name>
<evidence type="ECO:0000313" key="2">
    <source>
        <dbReference type="EMBL" id="GFS95011.1"/>
    </source>
</evidence>
<dbReference type="EMBL" id="BMAW01054159">
    <property type="protein sequence ID" value="GFS95011.1"/>
    <property type="molecule type" value="Genomic_DNA"/>
</dbReference>
<feature type="compositionally biased region" description="Polar residues" evidence="1">
    <location>
        <begin position="149"/>
        <end position="158"/>
    </location>
</feature>
<dbReference type="AlphaFoldDB" id="A0A8X6TCZ8"/>
<organism evidence="2 4">
    <name type="scientific">Nephila pilipes</name>
    <name type="common">Giant wood spider</name>
    <name type="synonym">Nephila maculata</name>
    <dbReference type="NCBI Taxonomy" id="299642"/>
    <lineage>
        <taxon>Eukaryota</taxon>
        <taxon>Metazoa</taxon>
        <taxon>Ecdysozoa</taxon>
        <taxon>Arthropoda</taxon>
        <taxon>Chelicerata</taxon>
        <taxon>Arachnida</taxon>
        <taxon>Araneae</taxon>
        <taxon>Araneomorphae</taxon>
        <taxon>Entelegynae</taxon>
        <taxon>Araneoidea</taxon>
        <taxon>Nephilidae</taxon>
        <taxon>Nephila</taxon>
    </lineage>
</organism>
<evidence type="ECO:0000256" key="1">
    <source>
        <dbReference type="SAM" id="MobiDB-lite"/>
    </source>
</evidence>
<protein>
    <submittedName>
        <fullName evidence="2">Uncharacterized protein</fullName>
    </submittedName>
</protein>
<feature type="compositionally biased region" description="Polar residues" evidence="1">
    <location>
        <begin position="1"/>
        <end position="22"/>
    </location>
</feature>
<feature type="region of interest" description="Disordered" evidence="1">
    <location>
        <begin position="1"/>
        <end position="158"/>
    </location>
</feature>
<proteinExistence type="predicted"/>
<evidence type="ECO:0000313" key="4">
    <source>
        <dbReference type="Proteomes" id="UP000887013"/>
    </source>
</evidence>
<keyword evidence="4" id="KW-1185">Reference proteome</keyword>
<sequence>MPVQKTPQNKTPKGKQSLSGRQVSFELPGKKTLGKTPQKNISLLAKQQLTPAGKGKTAVQKYKGNKALQDDDEEDEDEEELEQVLKQRKSNAKQQKNDMNRLKKTPVKGAENSKGAQTPKEKTPRNVEKKEKSTPKKFEDNSDEMPVQKTPQNKTPKG</sequence>
<feature type="compositionally biased region" description="Basic and acidic residues" evidence="1">
    <location>
        <begin position="119"/>
        <end position="140"/>
    </location>
</feature>
<dbReference type="EMBL" id="BMAW01036606">
    <property type="protein sequence ID" value="GFU44737.1"/>
    <property type="molecule type" value="Genomic_DNA"/>
</dbReference>
<accession>A0A8X6TCZ8</accession>
<dbReference type="OrthoDB" id="6461386at2759"/>
<comment type="caution">
    <text evidence="2">The sequence shown here is derived from an EMBL/GenBank/DDBJ whole genome shotgun (WGS) entry which is preliminary data.</text>
</comment>
<gene>
    <name evidence="2" type="ORF">NPIL_258401</name>
    <name evidence="3" type="ORF">NPIL_269851</name>
</gene>
<feature type="non-terminal residue" evidence="2">
    <location>
        <position position="1"/>
    </location>
</feature>
<feature type="compositionally biased region" description="Acidic residues" evidence="1">
    <location>
        <begin position="70"/>
        <end position="82"/>
    </location>
</feature>
<feature type="compositionally biased region" description="Polar residues" evidence="1">
    <location>
        <begin position="35"/>
        <end position="50"/>
    </location>
</feature>
<dbReference type="Proteomes" id="UP000887013">
    <property type="component" value="Unassembled WGS sequence"/>
</dbReference>
<evidence type="ECO:0000313" key="3">
    <source>
        <dbReference type="EMBL" id="GFU44737.1"/>
    </source>
</evidence>
<reference evidence="2" key="1">
    <citation type="submission" date="2020-08" db="EMBL/GenBank/DDBJ databases">
        <title>Multicomponent nature underlies the extraordinary mechanical properties of spider dragline silk.</title>
        <authorList>
            <person name="Kono N."/>
            <person name="Nakamura H."/>
            <person name="Mori M."/>
            <person name="Yoshida Y."/>
            <person name="Ohtoshi R."/>
            <person name="Malay A.D."/>
            <person name="Moran D.A.P."/>
            <person name="Tomita M."/>
            <person name="Numata K."/>
            <person name="Arakawa K."/>
        </authorList>
    </citation>
    <scope>NUCLEOTIDE SEQUENCE</scope>
</reference>